<feature type="compositionally biased region" description="Basic and acidic residues" evidence="1">
    <location>
        <begin position="318"/>
        <end position="327"/>
    </location>
</feature>
<reference evidence="3" key="1">
    <citation type="journal article" date="2020" name="Int. J. Syst. Evol. Microbiol.">
        <title>Alteromonas alba sp. nov., a marine bacterium isolated from the seawater of the West Pacific Ocean.</title>
        <authorList>
            <person name="Sun C."/>
            <person name="Wu Y.-H."/>
            <person name="Xamxidin M."/>
            <person name="Cheng H."/>
            <person name="Xu X.-W."/>
        </authorList>
    </citation>
    <scope>NUCLEOTIDE SEQUENCE [LARGE SCALE GENOMIC DNA]</scope>
    <source>
        <strain evidence="3">9a2</strain>
    </source>
</reference>
<dbReference type="InterPro" id="IPR029063">
    <property type="entry name" value="SAM-dependent_MTases_sf"/>
</dbReference>
<feature type="compositionally biased region" description="Basic and acidic residues" evidence="1">
    <location>
        <begin position="297"/>
        <end position="308"/>
    </location>
</feature>
<comment type="caution">
    <text evidence="2">The sequence shown here is derived from an EMBL/GenBank/DDBJ whole genome shotgun (WGS) entry which is preliminary data.</text>
</comment>
<evidence type="ECO:0000313" key="2">
    <source>
        <dbReference type="EMBL" id="PRO69897.1"/>
    </source>
</evidence>
<evidence type="ECO:0000313" key="3">
    <source>
        <dbReference type="Proteomes" id="UP000239539"/>
    </source>
</evidence>
<proteinExistence type="predicted"/>
<dbReference type="Proteomes" id="UP000239539">
    <property type="component" value="Unassembled WGS sequence"/>
</dbReference>
<sequence length="430" mass="49738">MKDYLERLMHFCAKKLGKVVYVGAGAGTKVVGLCDLRPRELVAIEGSDELFKALHRKLKKHENVTLINKWLFPGEDSSGEVYFYNNPRFNSLEKLHDLLQGNVKLTEQRQVEGISIKSMLSELNASKDELNVLFLDTRADFLFLESAEGVETLSIFDFIICVSTYKAEGCEKVTDIKSKGFFQIPCSENSEFTVFQRQDDIIELGLQYDFLIQENSALKANLTSAVESTADKEAELVSLRDQLQKFEEEFMSSRNRFSETEQNLRGQLKESQDENTKLLTANEQLLKEKDELIEQRDNHQRHHMENKQWAESLNNNNKETKAENRELKTSLENEKSNVLKLEKDYASLLREKQVAEERLSKTERISEMNLKLLTKSQADVDELRSQLREKSQRVDELILLIANLHQKLERASLFYEDLKKTNPELLQESL</sequence>
<dbReference type="SUPFAM" id="SSF53335">
    <property type="entry name" value="S-adenosyl-L-methionine-dependent methyltransferases"/>
    <property type="match status" value="1"/>
</dbReference>
<evidence type="ECO:0000256" key="1">
    <source>
        <dbReference type="SAM" id="MobiDB-lite"/>
    </source>
</evidence>
<feature type="region of interest" description="Disordered" evidence="1">
    <location>
        <begin position="297"/>
        <end position="327"/>
    </location>
</feature>
<dbReference type="RefSeq" id="WP_105930307.1">
    <property type="nucleotide sequence ID" value="NZ_PVNO01000021.1"/>
</dbReference>
<name>A0ABX5CSN0_9ALTE</name>
<gene>
    <name evidence="2" type="ORF">C6Y39_05500</name>
</gene>
<organism evidence="2 3">
    <name type="scientific">Alteromonas gracilis</name>
    <dbReference type="NCBI Taxonomy" id="1479524"/>
    <lineage>
        <taxon>Bacteria</taxon>
        <taxon>Pseudomonadati</taxon>
        <taxon>Pseudomonadota</taxon>
        <taxon>Gammaproteobacteria</taxon>
        <taxon>Alteromonadales</taxon>
        <taxon>Alteromonadaceae</taxon>
        <taxon>Alteromonas/Salinimonas group</taxon>
        <taxon>Alteromonas</taxon>
    </lineage>
</organism>
<accession>A0ABX5CSN0</accession>
<protein>
    <submittedName>
        <fullName evidence="2">Uncharacterized protein</fullName>
    </submittedName>
</protein>
<dbReference type="EMBL" id="PVNO01000021">
    <property type="protein sequence ID" value="PRO69897.1"/>
    <property type="molecule type" value="Genomic_DNA"/>
</dbReference>
<keyword evidence="3" id="KW-1185">Reference proteome</keyword>